<name>A0A370NMF3_9BURK</name>
<evidence type="ECO:0000313" key="2">
    <source>
        <dbReference type="Proteomes" id="UP000255165"/>
    </source>
</evidence>
<dbReference type="EMBL" id="QKWJ01000055">
    <property type="protein sequence ID" value="RDK06771.1"/>
    <property type="molecule type" value="Genomic_DNA"/>
</dbReference>
<organism evidence="1 2">
    <name type="scientific">Cupriavidus lacunae</name>
    <dbReference type="NCBI Taxonomy" id="2666307"/>
    <lineage>
        <taxon>Bacteria</taxon>
        <taxon>Pseudomonadati</taxon>
        <taxon>Pseudomonadota</taxon>
        <taxon>Betaproteobacteria</taxon>
        <taxon>Burkholderiales</taxon>
        <taxon>Burkholderiaceae</taxon>
        <taxon>Cupriavidus</taxon>
    </lineage>
</organism>
<gene>
    <name evidence="1" type="ORF">DN412_29765</name>
</gene>
<dbReference type="Proteomes" id="UP000255165">
    <property type="component" value="Unassembled WGS sequence"/>
</dbReference>
<protein>
    <submittedName>
        <fullName evidence="1">Thiol:disulfide interchange protein</fullName>
    </submittedName>
</protein>
<evidence type="ECO:0000313" key="1">
    <source>
        <dbReference type="EMBL" id="RDK06771.1"/>
    </source>
</evidence>
<keyword evidence="2" id="KW-1185">Reference proteome</keyword>
<dbReference type="AlphaFoldDB" id="A0A370NMF3"/>
<reference evidence="2" key="1">
    <citation type="submission" date="2018-06" db="EMBL/GenBank/DDBJ databases">
        <authorList>
            <person name="Feng T."/>
            <person name="Jeon C.O."/>
        </authorList>
    </citation>
    <scope>NUCLEOTIDE SEQUENCE [LARGE SCALE GENOMIC DNA]</scope>
    <source>
        <strain evidence="2">S23</strain>
    </source>
</reference>
<accession>A0A370NMF3</accession>
<proteinExistence type="predicted"/>
<sequence length="84" mass="9158">MDTPDSIADVRKMASSLAFPVGLMGSAYAGGYGRIWRLPVNFTIDRAGVLADNGWDDASPAWTAERLEQVVTPLLKRYLELSVS</sequence>
<comment type="caution">
    <text evidence="1">The sequence shown here is derived from an EMBL/GenBank/DDBJ whole genome shotgun (WGS) entry which is preliminary data.</text>
</comment>